<dbReference type="Gene3D" id="3.30.160.60">
    <property type="entry name" value="Classic Zinc Finger"/>
    <property type="match status" value="11"/>
</dbReference>
<evidence type="ECO:0000256" key="7">
    <source>
        <dbReference type="ARBA" id="ARBA00023015"/>
    </source>
</evidence>
<accession>E0VG31</accession>
<evidence type="ECO:0000256" key="2">
    <source>
        <dbReference type="ARBA" id="ARBA00022553"/>
    </source>
</evidence>
<dbReference type="OMA" id="YYQHRMI"/>
<feature type="domain" description="C2H2-type" evidence="15">
    <location>
        <begin position="666"/>
        <end position="688"/>
    </location>
</feature>
<feature type="domain" description="C2H2-type" evidence="15">
    <location>
        <begin position="932"/>
        <end position="955"/>
    </location>
</feature>
<evidence type="ECO:0000313" key="17">
    <source>
        <dbReference type="EMBL" id="EEB12337.1"/>
    </source>
</evidence>
<feature type="domain" description="C2H2-type" evidence="15">
    <location>
        <begin position="848"/>
        <end position="875"/>
    </location>
</feature>
<dbReference type="InterPro" id="IPR029071">
    <property type="entry name" value="Ubiquitin-like_domsf"/>
</dbReference>
<dbReference type="EnsemblMetazoa" id="PHUM171940-RA">
    <property type="protein sequence ID" value="PHUM171940-PA"/>
    <property type="gene ID" value="PHUM171940"/>
</dbReference>
<dbReference type="AlphaFoldDB" id="E0VG31"/>
<feature type="domain" description="Ubiquitin-like" evidence="14">
    <location>
        <begin position="8"/>
        <end position="72"/>
    </location>
</feature>
<dbReference type="SUPFAM" id="SSF54236">
    <property type="entry name" value="Ubiquitin-like"/>
    <property type="match status" value="1"/>
</dbReference>
<dbReference type="eggNOG" id="KOG1721">
    <property type="taxonomic scope" value="Eukaryota"/>
</dbReference>
<keyword evidence="19" id="KW-1185">Reference proteome</keyword>
<dbReference type="FunFam" id="3.30.160.60:FF:000446">
    <property type="entry name" value="Zinc finger protein"/>
    <property type="match status" value="1"/>
</dbReference>
<dbReference type="InParanoid" id="E0VG31"/>
<keyword evidence="10" id="KW-0539">Nucleus</keyword>
<organism>
    <name type="scientific">Pediculus humanus subsp. corporis</name>
    <name type="common">Body louse</name>
    <dbReference type="NCBI Taxonomy" id="121224"/>
    <lineage>
        <taxon>Eukaryota</taxon>
        <taxon>Metazoa</taxon>
        <taxon>Ecdysozoa</taxon>
        <taxon>Arthropoda</taxon>
        <taxon>Hexapoda</taxon>
        <taxon>Insecta</taxon>
        <taxon>Pterygota</taxon>
        <taxon>Neoptera</taxon>
        <taxon>Paraneoptera</taxon>
        <taxon>Psocodea</taxon>
        <taxon>Troctomorpha</taxon>
        <taxon>Phthiraptera</taxon>
        <taxon>Anoplura</taxon>
        <taxon>Pediculidae</taxon>
        <taxon>Pediculus</taxon>
    </lineage>
</organism>
<dbReference type="InterPro" id="IPR000626">
    <property type="entry name" value="Ubiquitin-like_dom"/>
</dbReference>
<feature type="binding site" evidence="12">
    <location>
        <position position="203"/>
    </location>
    <ligand>
        <name>Zn(2+)</name>
        <dbReference type="ChEBI" id="CHEBI:29105"/>
    </ligand>
</feature>
<dbReference type="CDD" id="cd17039">
    <property type="entry name" value="Ubl_ubiquitin_like"/>
    <property type="match status" value="1"/>
</dbReference>
<feature type="domain" description="C2H2-type" evidence="15">
    <location>
        <begin position="565"/>
        <end position="587"/>
    </location>
</feature>
<feature type="region of interest" description="Disordered" evidence="13">
    <location>
        <begin position="365"/>
        <end position="387"/>
    </location>
</feature>
<dbReference type="InterPro" id="IPR036236">
    <property type="entry name" value="Znf_C2H2_sf"/>
</dbReference>
<keyword evidence="8" id="KW-0238">DNA-binding</keyword>
<keyword evidence="4" id="KW-0677">Repeat</keyword>
<dbReference type="GO" id="GO:0040029">
    <property type="term" value="P:epigenetic regulation of gene expression"/>
    <property type="evidence" value="ECO:0007669"/>
    <property type="project" value="UniProtKB-ARBA"/>
</dbReference>
<dbReference type="SUPFAM" id="SSF57716">
    <property type="entry name" value="Glucocorticoid receptor-like (DNA-binding domain)"/>
    <property type="match status" value="2"/>
</dbReference>
<dbReference type="Gene3D" id="3.10.20.90">
    <property type="entry name" value="Phosphatidylinositol 3-kinase Catalytic Subunit, Chain A, domain 1"/>
    <property type="match status" value="1"/>
</dbReference>
<evidence type="ECO:0000259" key="15">
    <source>
        <dbReference type="PROSITE" id="PS50157"/>
    </source>
</evidence>
<dbReference type="GO" id="GO:0008270">
    <property type="term" value="F:zinc ion binding"/>
    <property type="evidence" value="ECO:0007669"/>
    <property type="project" value="UniProtKB-UniRule"/>
</dbReference>
<dbReference type="KEGG" id="phu:Phum_PHUM171940"/>
<dbReference type="FunFam" id="3.30.160.60:FF:001049">
    <property type="entry name" value="zinc finger protein 319"/>
    <property type="match status" value="1"/>
</dbReference>
<evidence type="ECO:0000256" key="12">
    <source>
        <dbReference type="PROSITE-ProRule" id="PRU01263"/>
    </source>
</evidence>
<evidence type="ECO:0000256" key="4">
    <source>
        <dbReference type="ARBA" id="ARBA00022737"/>
    </source>
</evidence>
<feature type="domain" description="C2H2-type" evidence="15">
    <location>
        <begin position="904"/>
        <end position="931"/>
    </location>
</feature>
<dbReference type="SMART" id="SM00868">
    <property type="entry name" value="zf-AD"/>
    <property type="match status" value="1"/>
</dbReference>
<dbReference type="PANTHER" id="PTHR24399:SF70">
    <property type="entry name" value="C2H2-TYPE DOMAIN-CONTAINING PROTEIN"/>
    <property type="match status" value="1"/>
</dbReference>
<dbReference type="FunCoup" id="E0VG31">
    <property type="interactions" value="152"/>
</dbReference>
<dbReference type="InterPro" id="IPR012934">
    <property type="entry name" value="Znf_AD"/>
</dbReference>
<feature type="domain" description="C2H2-type" evidence="15">
    <location>
        <begin position="876"/>
        <end position="903"/>
    </location>
</feature>
<dbReference type="InterPro" id="IPR006612">
    <property type="entry name" value="THAP_Znf"/>
</dbReference>
<feature type="domain" description="C2H2-type" evidence="15">
    <location>
        <begin position="792"/>
        <end position="819"/>
    </location>
</feature>
<dbReference type="GeneID" id="8236730"/>
<dbReference type="Pfam" id="PF00096">
    <property type="entry name" value="zf-C2H2"/>
    <property type="match status" value="3"/>
</dbReference>
<dbReference type="OrthoDB" id="3437960at2759"/>
<dbReference type="PROSITE" id="PS51915">
    <property type="entry name" value="ZAD"/>
    <property type="match status" value="1"/>
</dbReference>
<dbReference type="GO" id="GO:0005654">
    <property type="term" value="C:nucleoplasm"/>
    <property type="evidence" value="ECO:0007669"/>
    <property type="project" value="TreeGrafter"/>
</dbReference>
<evidence type="ECO:0000256" key="1">
    <source>
        <dbReference type="ARBA" id="ARBA00004123"/>
    </source>
</evidence>
<gene>
    <name evidence="18" type="primary">8236730</name>
    <name evidence="17" type="ORF">Phum_PHUM171940</name>
</gene>
<dbReference type="Pfam" id="PF07776">
    <property type="entry name" value="zf-AD"/>
    <property type="match status" value="1"/>
</dbReference>
<feature type="domain" description="C2H2-type" evidence="15">
    <location>
        <begin position="435"/>
        <end position="462"/>
    </location>
</feature>
<keyword evidence="9" id="KW-0804">Transcription</keyword>
<evidence type="ECO:0000256" key="6">
    <source>
        <dbReference type="ARBA" id="ARBA00022833"/>
    </source>
</evidence>
<feature type="binding site" evidence="12">
    <location>
        <position position="251"/>
    </location>
    <ligand>
        <name>Zn(2+)</name>
        <dbReference type="ChEBI" id="CHEBI:29105"/>
    </ligand>
</feature>
<dbReference type="FunFam" id="3.30.160.60:FF:000690">
    <property type="entry name" value="Zinc finger protein 354C"/>
    <property type="match status" value="1"/>
</dbReference>
<feature type="domain" description="C2H2-type" evidence="15">
    <location>
        <begin position="627"/>
        <end position="655"/>
    </location>
</feature>
<reference evidence="17" key="2">
    <citation type="submission" date="2007-04" db="EMBL/GenBank/DDBJ databases">
        <title>The genome of the human body louse.</title>
        <authorList>
            <consortium name="The Human Body Louse Genome Consortium"/>
            <person name="Kirkness E."/>
            <person name="Walenz B."/>
            <person name="Hass B."/>
            <person name="Bruggner R."/>
            <person name="Strausberg R."/>
        </authorList>
    </citation>
    <scope>NUCLEOTIDE SEQUENCE</scope>
    <source>
        <strain evidence="17">USDA</strain>
    </source>
</reference>
<evidence type="ECO:0000259" key="14">
    <source>
        <dbReference type="PROSITE" id="PS50053"/>
    </source>
</evidence>
<dbReference type="GO" id="GO:0000785">
    <property type="term" value="C:chromatin"/>
    <property type="evidence" value="ECO:0007669"/>
    <property type="project" value="UniProtKB-ARBA"/>
</dbReference>
<protein>
    <submittedName>
        <fullName evidence="17 18">Zinc finger protein, putative</fullName>
    </submittedName>
</protein>
<feature type="binding site" evidence="12">
    <location>
        <position position="254"/>
    </location>
    <ligand>
        <name>Zn(2+)</name>
        <dbReference type="ChEBI" id="CHEBI:29105"/>
    </ligand>
</feature>
<dbReference type="Proteomes" id="UP000009046">
    <property type="component" value="Unassembled WGS sequence"/>
</dbReference>
<dbReference type="RefSeq" id="XP_002425075.1">
    <property type="nucleotide sequence ID" value="XM_002425030.1"/>
</dbReference>
<evidence type="ECO:0000256" key="5">
    <source>
        <dbReference type="ARBA" id="ARBA00022771"/>
    </source>
</evidence>
<keyword evidence="2" id="KW-0597">Phosphoprotein</keyword>
<reference evidence="17" key="1">
    <citation type="submission" date="2007-04" db="EMBL/GenBank/DDBJ databases">
        <title>Annotation of Pediculus humanus corporis strain USDA.</title>
        <authorList>
            <person name="Kirkness E."/>
            <person name="Hannick L."/>
            <person name="Hass B."/>
            <person name="Bruggner R."/>
            <person name="Lawson D."/>
            <person name="Bidwell S."/>
            <person name="Joardar V."/>
            <person name="Caler E."/>
            <person name="Walenz B."/>
            <person name="Inman J."/>
            <person name="Schobel S."/>
            <person name="Galinsky K."/>
            <person name="Amedeo P."/>
            <person name="Strausberg R."/>
        </authorList>
    </citation>
    <scope>NUCLEOTIDE SEQUENCE</scope>
    <source>
        <strain evidence="17">USDA</strain>
    </source>
</reference>
<dbReference type="GO" id="GO:0001227">
    <property type="term" value="F:DNA-binding transcription repressor activity, RNA polymerase II-specific"/>
    <property type="evidence" value="ECO:0007669"/>
    <property type="project" value="TreeGrafter"/>
</dbReference>
<evidence type="ECO:0000313" key="19">
    <source>
        <dbReference type="Proteomes" id="UP000009046"/>
    </source>
</evidence>
<dbReference type="CTD" id="8236730"/>
<dbReference type="FunFam" id="3.30.160.60:FF:002343">
    <property type="entry name" value="Zinc finger protein 33A"/>
    <property type="match status" value="1"/>
</dbReference>
<proteinExistence type="predicted"/>
<dbReference type="FunFam" id="3.30.160.60:FF:000512">
    <property type="entry name" value="zinc finger protein 197 isoform X1"/>
    <property type="match status" value="1"/>
</dbReference>
<dbReference type="PROSITE" id="PS50157">
    <property type="entry name" value="ZINC_FINGER_C2H2_2"/>
    <property type="match status" value="15"/>
</dbReference>
<feature type="domain" description="C2H2-type" evidence="15">
    <location>
        <begin position="407"/>
        <end position="434"/>
    </location>
</feature>
<feature type="domain" description="C2H2-type" evidence="15">
    <location>
        <begin position="764"/>
        <end position="791"/>
    </location>
</feature>
<dbReference type="PROSITE" id="PS50053">
    <property type="entry name" value="UBIQUITIN_2"/>
    <property type="match status" value="1"/>
</dbReference>
<keyword evidence="5 11" id="KW-0863">Zinc-finger</keyword>
<evidence type="ECO:0000256" key="3">
    <source>
        <dbReference type="ARBA" id="ARBA00022723"/>
    </source>
</evidence>
<keyword evidence="7" id="KW-0805">Transcription regulation</keyword>
<dbReference type="SUPFAM" id="SSF57667">
    <property type="entry name" value="beta-beta-alpha zinc fingers"/>
    <property type="match status" value="9"/>
</dbReference>
<evidence type="ECO:0000256" key="13">
    <source>
        <dbReference type="SAM" id="MobiDB-lite"/>
    </source>
</evidence>
<comment type="subcellular location">
    <subcellularLocation>
        <location evidence="1">Nucleus</location>
    </subcellularLocation>
</comment>
<dbReference type="Gene3D" id="3.40.1800.20">
    <property type="match status" value="1"/>
</dbReference>
<name>E0VG31_PEDHC</name>
<evidence type="ECO:0000256" key="11">
    <source>
        <dbReference type="PROSITE-ProRule" id="PRU00042"/>
    </source>
</evidence>
<dbReference type="InterPro" id="IPR013087">
    <property type="entry name" value="Znf_C2H2_type"/>
</dbReference>
<evidence type="ECO:0000256" key="8">
    <source>
        <dbReference type="ARBA" id="ARBA00023125"/>
    </source>
</evidence>
<feature type="binding site" evidence="12">
    <location>
        <position position="206"/>
    </location>
    <ligand>
        <name>Zn(2+)</name>
        <dbReference type="ChEBI" id="CHEBI:29105"/>
    </ligand>
</feature>
<feature type="domain" description="ZAD" evidence="16">
    <location>
        <begin position="201"/>
        <end position="278"/>
    </location>
</feature>
<dbReference type="HOGENOM" id="CLU_308034_0_0_1"/>
<reference evidence="18" key="3">
    <citation type="submission" date="2020-05" db="UniProtKB">
        <authorList>
            <consortium name="EnsemblMetazoa"/>
        </authorList>
    </citation>
    <scope>IDENTIFICATION</scope>
    <source>
        <strain evidence="18">USDA</strain>
    </source>
</reference>
<feature type="domain" description="C2H2-type" evidence="15">
    <location>
        <begin position="592"/>
        <end position="619"/>
    </location>
</feature>
<dbReference type="VEuPathDB" id="VectorBase:PHUM171940"/>
<feature type="domain" description="C2H2-type" evidence="15">
    <location>
        <begin position="698"/>
        <end position="726"/>
    </location>
</feature>
<dbReference type="SMART" id="SM00980">
    <property type="entry name" value="THAP"/>
    <property type="match status" value="1"/>
</dbReference>
<evidence type="ECO:0000256" key="10">
    <source>
        <dbReference type="ARBA" id="ARBA00023242"/>
    </source>
</evidence>
<feature type="compositionally biased region" description="Basic and acidic residues" evidence="13">
    <location>
        <begin position="377"/>
        <end position="387"/>
    </location>
</feature>
<dbReference type="GO" id="GO:0000978">
    <property type="term" value="F:RNA polymerase II cis-regulatory region sequence-specific DNA binding"/>
    <property type="evidence" value="ECO:0007669"/>
    <property type="project" value="TreeGrafter"/>
</dbReference>
<feature type="domain" description="C2H2-type" evidence="15">
    <location>
        <begin position="536"/>
        <end position="564"/>
    </location>
</feature>
<keyword evidence="6 12" id="KW-0862">Zinc</keyword>
<evidence type="ECO:0000259" key="16">
    <source>
        <dbReference type="PROSITE" id="PS51915"/>
    </source>
</evidence>
<dbReference type="EMBL" id="DS235131">
    <property type="protein sequence ID" value="EEB12337.1"/>
    <property type="molecule type" value="Genomic_DNA"/>
</dbReference>
<feature type="domain" description="C2H2-type" evidence="15">
    <location>
        <begin position="820"/>
        <end position="847"/>
    </location>
</feature>
<sequence>MEENSKNFVIVLKSGNGESITVEVLPQDTVKDLKERIETQTGIPLDFDQIKIDGKTFNDDTNIIEYFSSEGDEYEENQGNDKDVKENLIALEEINIPSYTEDDTILKASTSFCENKKSLFCAAIGCKSNKLEDPNVQLFQFPAQKKSHNWALCGNHFTKDQFLTKDRRILKQNAIPTIFDTSKENEDEKIEEELEPLHPGAFCRLCGNLFEGTDSTFIFSEDGEKNSLAEKINSCLPVSVRKTDPLPKQICIYCLKNLEAVHLFAETCIKAEIKLKALTKRFLVHQLKKNSNEIKSEKSFCCPLCRDGAMKYHGNHKELKSQNFICLQKQPEENSMDIPTGFLPVTKFEPEDSSHDFINDLYSDDDEGSCDLDNNGTEEKEKTYSSTEKSDVSVSLYLQEDRVEMLYECPLCEENFASPFECYEHSKYHVSPNNYPCLVCGLSFVTEEKLKEHFGGHKNKVSSTRKTPYKPMLECGACKFQFTTRKDFILHKCSKPILRILQNNSVNLYCHSCDQHFKTLERAELHRAYHEGIEKLACKHCEENFETQKSLDYHIKFQHENQEPFVCQHCEFRFFSKEHFDKHKKVHELTTYQCSLCNKTFKDLEKITSHIESHTVNNSENVSNLNLKCPKCELQFTKKAHYLYHLENFHDGEMNNLKRMPSLIQYQCKICSERFTLSQDVIIHRTVHWKSYDSCLPHVCEYCGEAHPSPNALARHRRILHPDEQPYVCTICEEKTRTLYEARVHRKTHTGYVNTPQKPPSKIYICDNCPSLFSDKASFLSHKKSHRVTKGFQCEFCQKVFPERHRLVVHRRQHTGEKPFSCGVCGKKFAQTSAMYTHALLHTGETPHSCDLCGRRFRIKSDRDNHRRTHTGEKPYKCPYCDKSFRTGQVYYQHRMIHTGERRFPCDICGRAFKRSHTLVCHRRIHTGEKPNICDVCGKGFRQRTDMRKHKMNLHGVPA</sequence>
<dbReference type="Pfam" id="PF00240">
    <property type="entry name" value="ubiquitin"/>
    <property type="match status" value="1"/>
</dbReference>
<evidence type="ECO:0000313" key="18">
    <source>
        <dbReference type="EnsemblMetazoa" id="PHUM171940-PA"/>
    </source>
</evidence>
<keyword evidence="3 12" id="KW-0479">Metal-binding</keyword>
<dbReference type="GO" id="GO:0003682">
    <property type="term" value="F:chromatin binding"/>
    <property type="evidence" value="ECO:0007669"/>
    <property type="project" value="UniProtKB-ARBA"/>
</dbReference>
<evidence type="ECO:0000256" key="9">
    <source>
        <dbReference type="ARBA" id="ARBA00023163"/>
    </source>
</evidence>
<dbReference type="EMBL" id="AAZO01001997">
    <property type="status" value="NOT_ANNOTATED_CDS"/>
    <property type="molecule type" value="Genomic_DNA"/>
</dbReference>
<dbReference type="PROSITE" id="PS00028">
    <property type="entry name" value="ZINC_FINGER_C2H2_1"/>
    <property type="match status" value="15"/>
</dbReference>
<dbReference type="SMART" id="SM00355">
    <property type="entry name" value="ZnF_C2H2"/>
    <property type="match status" value="18"/>
</dbReference>
<dbReference type="PANTHER" id="PTHR24399">
    <property type="entry name" value="ZINC FINGER AND BTB DOMAIN-CONTAINING"/>
    <property type="match status" value="1"/>
</dbReference>